<protein>
    <submittedName>
        <fullName evidence="1">Uncharacterized protein</fullName>
    </submittedName>
</protein>
<geneLocation type="mitochondrion" evidence="1"/>
<dbReference type="AlphaFoldDB" id="A0A1J0CZZ5"/>
<dbReference type="RefSeq" id="YP_009327777.1">
    <property type="nucleotide sequence ID" value="NC_032063.1"/>
</dbReference>
<name>A0A1J0CZZ5_EPITY</name>
<sequence length="210" mass="25302">MALFYKNEKKQWRWQKTHWGNNKFHIHNSDILFLLTVNNNSKTENLTHLTTKMAILNNSLECDLWKINNLVNSLNMDSLYIFSLIKSDTFEYKINDENTNVKYTEVGSKYFKRNLKHNDNVDFWEYNKNSLYILRNGDFSDIRRMFKRINNTKVQLVRGSSQKSHMVSPIDFRLSLYLTILCNMDFKYFRTNNSFNKIDKKRYLPSSQYL</sequence>
<keyword evidence="1" id="KW-0496">Mitochondrion</keyword>
<reference evidence="1" key="1">
    <citation type="journal article" date="2017" name="Mycologia">
        <title>Epichloe hybrida sp. nov., an emerging model system for investigating fungal allopolyploidy.</title>
        <authorList>
            <person name="Campbell M.A."/>
            <person name="Tapper B.A."/>
            <person name="Johnson R.D."/>
            <person name="Mace W."/>
            <person name="Ram A."/>
            <person name="Lukito Y."/>
            <person name="Dupont P.-Y."/>
            <person name="Johnson L.J."/>
            <person name="Scott D.B."/>
            <person name="Ganley A.R.D."/>
            <person name="Cox M.P."/>
        </authorList>
    </citation>
    <scope>NUCLEOTIDE SEQUENCE</scope>
    <source>
        <strain evidence="1">E8</strain>
    </source>
</reference>
<accession>A0A1J0CZZ5</accession>
<organism evidence="1">
    <name type="scientific">Epichloe typhina</name>
    <name type="common">Mycoparasitic fungus</name>
    <name type="synonym">Sphaeria typhina</name>
    <dbReference type="NCBI Taxonomy" id="5113"/>
    <lineage>
        <taxon>Eukaryota</taxon>
        <taxon>Fungi</taxon>
        <taxon>Dikarya</taxon>
        <taxon>Ascomycota</taxon>
        <taxon>Pezizomycotina</taxon>
        <taxon>Sordariomycetes</taxon>
        <taxon>Hypocreomycetidae</taxon>
        <taxon>Hypocreales</taxon>
        <taxon>Clavicipitaceae</taxon>
        <taxon>Epichloe</taxon>
    </lineage>
</organism>
<dbReference type="EMBL" id="KX066185">
    <property type="protein sequence ID" value="APB96736.1"/>
    <property type="molecule type" value="Genomic_DNA"/>
</dbReference>
<gene>
    <name evidence="1" type="primary">orf210</name>
</gene>
<proteinExistence type="predicted"/>
<dbReference type="GeneID" id="30513326"/>
<evidence type="ECO:0000313" key="1">
    <source>
        <dbReference type="EMBL" id="APB96736.1"/>
    </source>
</evidence>